<proteinExistence type="predicted"/>
<dbReference type="PANTHER" id="PTHR37422:SF13">
    <property type="entry name" value="LIPOPOLYSACCHARIDE BIOSYNTHESIS PROTEIN PA4999-RELATED"/>
    <property type="match status" value="1"/>
</dbReference>
<dbReference type="GO" id="GO:0016874">
    <property type="term" value="F:ligase activity"/>
    <property type="evidence" value="ECO:0007669"/>
    <property type="project" value="UniProtKB-KW"/>
</dbReference>
<keyword evidence="1" id="KW-0812">Transmembrane</keyword>
<protein>
    <submittedName>
        <fullName evidence="2">Lipid A core - O-antigen ligase and related enzymes</fullName>
    </submittedName>
</protein>
<sequence>MSVTSSKAANGQPASAAERIQNHLGQGTEYLRQGAGKIRLPEFIMFFLMIFGDVVPGVGLPYNQVVIIVIVLYALIKQPVYELGKFQNLAFATFAALGYLAFVSLTHEPSSGAFDWQRRLLRLLLATLLIWIIASGRIHIRSAIAGYVTALLVNVPLYYAGLTPDNYKGYLTGHLLDKNVSGLAYCIFGLLALALARRWTETILTIIIFATILWLTGSRTSMAAFTMGIIWIVLAKRLPVWGRLVLGLLIYLVLGILTEDYSQSSRFGDRAGSDWFRAQIDAASQVKVENTGIFGRGLGEAYVYLHHDNKVWLFHNSYWSALVEGGWPWMLLVVGITVFCLVRPFSNASRWSRDEVYIQGAGVALLVCAQRLGEVFYTWMWAVCVGYAIRAIIISRAAGTIHEQPGDKDGIDGRIPLTKKTTLLTPPAAGTPGVTR</sequence>
<dbReference type="EMBL" id="LR134479">
    <property type="protein sequence ID" value="VEI22474.1"/>
    <property type="molecule type" value="Genomic_DNA"/>
</dbReference>
<organism evidence="2 3">
    <name type="scientific">Rothia aeria</name>
    <dbReference type="NCBI Taxonomy" id="172042"/>
    <lineage>
        <taxon>Bacteria</taxon>
        <taxon>Bacillati</taxon>
        <taxon>Actinomycetota</taxon>
        <taxon>Actinomycetes</taxon>
        <taxon>Micrococcales</taxon>
        <taxon>Micrococcaceae</taxon>
        <taxon>Rothia</taxon>
    </lineage>
</organism>
<feature type="transmembrane region" description="Helical" evidence="1">
    <location>
        <begin position="240"/>
        <end position="258"/>
    </location>
</feature>
<reference evidence="2 3" key="1">
    <citation type="submission" date="2018-12" db="EMBL/GenBank/DDBJ databases">
        <authorList>
            <consortium name="Pathogen Informatics"/>
        </authorList>
    </citation>
    <scope>NUCLEOTIDE SEQUENCE [LARGE SCALE GENOMIC DNA]</scope>
    <source>
        <strain evidence="2 3">NCTC10207</strain>
    </source>
</reference>
<gene>
    <name evidence="2" type="ORF">NCTC10207_00551</name>
</gene>
<feature type="transmembrane region" description="Helical" evidence="1">
    <location>
        <begin position="119"/>
        <end position="138"/>
    </location>
</feature>
<feature type="transmembrane region" description="Helical" evidence="1">
    <location>
        <begin position="206"/>
        <end position="233"/>
    </location>
</feature>
<feature type="transmembrane region" description="Helical" evidence="1">
    <location>
        <begin position="326"/>
        <end position="344"/>
    </location>
</feature>
<dbReference type="Proteomes" id="UP000282386">
    <property type="component" value="Chromosome"/>
</dbReference>
<keyword evidence="1" id="KW-0472">Membrane</keyword>
<dbReference type="RefSeq" id="WP_126499702.1">
    <property type="nucleotide sequence ID" value="NZ_LR134479.1"/>
</dbReference>
<accession>A0A7Z9D6A5</accession>
<evidence type="ECO:0000256" key="1">
    <source>
        <dbReference type="SAM" id="Phobius"/>
    </source>
</evidence>
<feature type="transmembrane region" description="Helical" evidence="1">
    <location>
        <begin position="43"/>
        <end position="76"/>
    </location>
</feature>
<dbReference type="PANTHER" id="PTHR37422">
    <property type="entry name" value="TEICHURONIC ACID BIOSYNTHESIS PROTEIN TUAE"/>
    <property type="match status" value="1"/>
</dbReference>
<feature type="transmembrane region" description="Helical" evidence="1">
    <location>
        <begin position="379"/>
        <end position="398"/>
    </location>
</feature>
<feature type="transmembrane region" description="Helical" evidence="1">
    <location>
        <begin position="144"/>
        <end position="161"/>
    </location>
</feature>
<feature type="transmembrane region" description="Helical" evidence="1">
    <location>
        <begin position="88"/>
        <end position="107"/>
    </location>
</feature>
<name>A0A7Z9D6A5_9MICC</name>
<evidence type="ECO:0000313" key="3">
    <source>
        <dbReference type="Proteomes" id="UP000282386"/>
    </source>
</evidence>
<feature type="transmembrane region" description="Helical" evidence="1">
    <location>
        <begin position="182"/>
        <end position="200"/>
    </location>
</feature>
<evidence type="ECO:0000313" key="2">
    <source>
        <dbReference type="EMBL" id="VEI22474.1"/>
    </source>
</evidence>
<keyword evidence="1" id="KW-1133">Transmembrane helix</keyword>
<dbReference type="AlphaFoldDB" id="A0A7Z9D6A5"/>
<keyword evidence="2" id="KW-0436">Ligase</keyword>
<dbReference type="InterPro" id="IPR051533">
    <property type="entry name" value="WaaL-like"/>
</dbReference>